<keyword evidence="4" id="KW-1185">Reference proteome</keyword>
<name>A0A5M8QUX0_9BACT</name>
<dbReference type="Proteomes" id="UP000323994">
    <property type="component" value="Unassembled WGS sequence"/>
</dbReference>
<dbReference type="GO" id="GO:0009166">
    <property type="term" value="P:nucleotide catabolic process"/>
    <property type="evidence" value="ECO:0007669"/>
    <property type="project" value="InterPro"/>
</dbReference>
<dbReference type="GO" id="GO:0016787">
    <property type="term" value="F:hydrolase activity"/>
    <property type="evidence" value="ECO:0007669"/>
    <property type="project" value="InterPro"/>
</dbReference>
<organism evidence="3 4">
    <name type="scientific">Dyadobacter flavalbus</name>
    <dbReference type="NCBI Taxonomy" id="2579942"/>
    <lineage>
        <taxon>Bacteria</taxon>
        <taxon>Pseudomonadati</taxon>
        <taxon>Bacteroidota</taxon>
        <taxon>Cytophagia</taxon>
        <taxon>Cytophagales</taxon>
        <taxon>Spirosomataceae</taxon>
        <taxon>Dyadobacter</taxon>
    </lineage>
</organism>
<protein>
    <recommendedName>
        <fullName evidence="2">5'-Nucleotidase C-terminal domain-containing protein</fullName>
    </recommendedName>
</protein>
<dbReference type="RefSeq" id="WP_139012367.1">
    <property type="nucleotide sequence ID" value="NZ_VBSN01000038.1"/>
</dbReference>
<keyword evidence="1" id="KW-0732">Signal</keyword>
<dbReference type="PANTHER" id="PTHR11575:SF24">
    <property type="entry name" value="5'-NUCLEOTIDASE"/>
    <property type="match status" value="1"/>
</dbReference>
<feature type="domain" description="5'-Nucleotidase C-terminal" evidence="2">
    <location>
        <begin position="68"/>
        <end position="210"/>
    </location>
</feature>
<dbReference type="Pfam" id="PF02872">
    <property type="entry name" value="5_nucleotid_C"/>
    <property type="match status" value="1"/>
</dbReference>
<sequence length="252" mass="28469">MNSPGKYFYQALVLLYSVLLTASCHRSLTVSKSDYTQYAIDAQTGADSAFIKYYLPYKEKMQEEMDKVIGQTEQELTKPAAPETLMGNFFADALLTEGLKKDPSIQFTLSTKGGLRTTFPKGNITVSHVFELMPFENEMVVLKLSGENVRKLIDFIVNKDGEPISGMRMKIRNKQAYDVTIGGQPFDVNRTYNLLTYDYLADGGDDLECLRNPLERHEINMKVRDALLENIADLTRQGKKINAQLDGRIVIE</sequence>
<dbReference type="AlphaFoldDB" id="A0A5M8QUX0"/>
<dbReference type="EMBL" id="VBSN01000038">
    <property type="protein sequence ID" value="KAA6439111.1"/>
    <property type="molecule type" value="Genomic_DNA"/>
</dbReference>
<evidence type="ECO:0000259" key="2">
    <source>
        <dbReference type="Pfam" id="PF02872"/>
    </source>
</evidence>
<accession>A0A5M8QUX0</accession>
<reference evidence="3 4" key="1">
    <citation type="submission" date="2019-05" db="EMBL/GenBank/DDBJ databases">
        <authorList>
            <person name="Qu J.-H."/>
        </authorList>
    </citation>
    <scope>NUCLEOTIDE SEQUENCE [LARGE SCALE GENOMIC DNA]</scope>
    <source>
        <strain evidence="3 4">NS28</strain>
    </source>
</reference>
<evidence type="ECO:0000313" key="3">
    <source>
        <dbReference type="EMBL" id="KAA6439111.1"/>
    </source>
</evidence>
<feature type="chain" id="PRO_5024442633" description="5'-Nucleotidase C-terminal domain-containing protein" evidence="1">
    <location>
        <begin position="23"/>
        <end position="252"/>
    </location>
</feature>
<dbReference type="InterPro" id="IPR036907">
    <property type="entry name" value="5'-Nucleotdase_C_sf"/>
</dbReference>
<dbReference type="GO" id="GO:0030288">
    <property type="term" value="C:outer membrane-bounded periplasmic space"/>
    <property type="evidence" value="ECO:0007669"/>
    <property type="project" value="TreeGrafter"/>
</dbReference>
<feature type="signal peptide" evidence="1">
    <location>
        <begin position="1"/>
        <end position="22"/>
    </location>
</feature>
<dbReference type="PRINTS" id="PR01607">
    <property type="entry name" value="APYRASEFAMLY"/>
</dbReference>
<evidence type="ECO:0000256" key="1">
    <source>
        <dbReference type="SAM" id="SignalP"/>
    </source>
</evidence>
<evidence type="ECO:0000313" key="4">
    <source>
        <dbReference type="Proteomes" id="UP000323994"/>
    </source>
</evidence>
<dbReference type="InterPro" id="IPR008334">
    <property type="entry name" value="5'-Nucleotdase_C"/>
</dbReference>
<dbReference type="InterPro" id="IPR006179">
    <property type="entry name" value="5_nucleotidase/apyrase"/>
</dbReference>
<dbReference type="Gene3D" id="3.90.780.10">
    <property type="entry name" value="5'-Nucleotidase, C-terminal domain"/>
    <property type="match status" value="1"/>
</dbReference>
<dbReference type="SUPFAM" id="SSF55816">
    <property type="entry name" value="5'-nucleotidase (syn. UDP-sugar hydrolase), C-terminal domain"/>
    <property type="match status" value="1"/>
</dbReference>
<comment type="caution">
    <text evidence="3">The sequence shown here is derived from an EMBL/GenBank/DDBJ whole genome shotgun (WGS) entry which is preliminary data.</text>
</comment>
<dbReference type="PROSITE" id="PS51257">
    <property type="entry name" value="PROKAR_LIPOPROTEIN"/>
    <property type="match status" value="1"/>
</dbReference>
<dbReference type="OrthoDB" id="4762412at2"/>
<gene>
    <name evidence="3" type="ORF">FEM33_12560</name>
</gene>
<dbReference type="PANTHER" id="PTHR11575">
    <property type="entry name" value="5'-NUCLEOTIDASE-RELATED"/>
    <property type="match status" value="1"/>
</dbReference>
<proteinExistence type="predicted"/>